<dbReference type="AlphaFoldDB" id="A0A084WV11"/>
<name>A0A084WV11_ANOSI</name>
<dbReference type="EMBL" id="ATLV01009362">
    <property type="status" value="NOT_ANNOTATED_CDS"/>
    <property type="molecule type" value="Genomic_DNA"/>
</dbReference>
<sequence>MEIGGDGADERTFAASGGGVNNSDIIVIKSEDGTTSVKQEKREQEEEGEGEEEVLGEKGSVEPAGVVLVHTGEDFEQLIDSVNSRNRSSRKQQ</sequence>
<reference evidence="3" key="2">
    <citation type="submission" date="2020-05" db="UniProtKB">
        <authorList>
            <consortium name="EnsemblMetazoa"/>
        </authorList>
    </citation>
    <scope>IDENTIFICATION</scope>
</reference>
<gene>
    <name evidence="2" type="ORF">ZHAS_00002100</name>
</gene>
<organism evidence="2">
    <name type="scientific">Anopheles sinensis</name>
    <name type="common">Mosquito</name>
    <dbReference type="NCBI Taxonomy" id="74873"/>
    <lineage>
        <taxon>Eukaryota</taxon>
        <taxon>Metazoa</taxon>
        <taxon>Ecdysozoa</taxon>
        <taxon>Arthropoda</taxon>
        <taxon>Hexapoda</taxon>
        <taxon>Insecta</taxon>
        <taxon>Pterygota</taxon>
        <taxon>Neoptera</taxon>
        <taxon>Endopterygota</taxon>
        <taxon>Diptera</taxon>
        <taxon>Nematocera</taxon>
        <taxon>Culicoidea</taxon>
        <taxon>Culicidae</taxon>
        <taxon>Anophelinae</taxon>
        <taxon>Anopheles</taxon>
    </lineage>
</organism>
<dbReference type="EMBL" id="KL645503">
    <property type="protein sequence ID" value="KFB54055.1"/>
    <property type="molecule type" value="Genomic_DNA"/>
</dbReference>
<feature type="compositionally biased region" description="Acidic residues" evidence="1">
    <location>
        <begin position="45"/>
        <end position="54"/>
    </location>
</feature>
<reference evidence="2 4" key="1">
    <citation type="journal article" date="2014" name="BMC Genomics">
        <title>Genome sequence of Anopheles sinensis provides insight into genetics basis of mosquito competence for malaria parasites.</title>
        <authorList>
            <person name="Zhou D."/>
            <person name="Zhang D."/>
            <person name="Ding G."/>
            <person name="Shi L."/>
            <person name="Hou Q."/>
            <person name="Ye Y."/>
            <person name="Xu Y."/>
            <person name="Zhou H."/>
            <person name="Xiong C."/>
            <person name="Li S."/>
            <person name="Yu J."/>
            <person name="Hong S."/>
            <person name="Yu X."/>
            <person name="Zou P."/>
            <person name="Chen C."/>
            <person name="Chang X."/>
            <person name="Wang W."/>
            <person name="Lv Y."/>
            <person name="Sun Y."/>
            <person name="Ma L."/>
            <person name="Shen B."/>
            <person name="Zhu C."/>
        </authorList>
    </citation>
    <scope>NUCLEOTIDE SEQUENCE [LARGE SCALE GENOMIC DNA]</scope>
</reference>
<evidence type="ECO:0000313" key="3">
    <source>
        <dbReference type="EnsemblMetazoa" id="ASIC002100-PA"/>
    </source>
</evidence>
<protein>
    <submittedName>
        <fullName evidence="2">AGAP008026-PA-like protein</fullName>
    </submittedName>
</protein>
<dbReference type="EnsemblMetazoa" id="ASIC002100-RA">
    <property type="protein sequence ID" value="ASIC002100-PA"/>
    <property type="gene ID" value="ASIC002100"/>
</dbReference>
<evidence type="ECO:0000313" key="2">
    <source>
        <dbReference type="EMBL" id="KFB54055.1"/>
    </source>
</evidence>
<evidence type="ECO:0000313" key="4">
    <source>
        <dbReference type="Proteomes" id="UP000030765"/>
    </source>
</evidence>
<dbReference type="Proteomes" id="UP000030765">
    <property type="component" value="Unassembled WGS sequence"/>
</dbReference>
<proteinExistence type="predicted"/>
<keyword evidence="4" id="KW-1185">Reference proteome</keyword>
<dbReference type="VEuPathDB" id="VectorBase:ASIC002100"/>
<evidence type="ECO:0000256" key="1">
    <source>
        <dbReference type="SAM" id="MobiDB-lite"/>
    </source>
</evidence>
<accession>A0A084WV11</accession>
<feature type="region of interest" description="Disordered" evidence="1">
    <location>
        <begin position="1"/>
        <end position="58"/>
    </location>
</feature>